<evidence type="ECO:0000259" key="1">
    <source>
        <dbReference type="Pfam" id="PF13649"/>
    </source>
</evidence>
<dbReference type="eggNOG" id="COG2227">
    <property type="taxonomic scope" value="Bacteria"/>
</dbReference>
<keyword evidence="2" id="KW-0808">Transferase</keyword>
<proteinExistence type="predicted"/>
<sequence length="282" mass="32259">MEQKTVAYQIEPLAQNIQDVRSRHEANRVSWNQGAQRYTEELEDTIEFLRAGNSSLHPVERRNLGDLRAWCRTAIHLQCASGRDTLSLWNEGVSRVIGVDISDVHIANARRITEVLQAPAIWYRCDVLDTPHELDGIASLVYTGRGALCWLHDLNRWADVIFRLLTSGGVVHILDDHPLTWLFDPKQATFIYSGFDYFAHSESSQGWSPNYIGDIGIPVPQQARKFERLWPIAEVFQTLQRAGLTIEYLGEHPDAYWDCFPHLKPELIGRIPMTFSLLARKP</sequence>
<dbReference type="Proteomes" id="UP000030661">
    <property type="component" value="Unassembled WGS sequence"/>
</dbReference>
<keyword evidence="3" id="KW-1185">Reference proteome</keyword>
<dbReference type="InterPro" id="IPR029063">
    <property type="entry name" value="SAM-dependent_MTases_sf"/>
</dbReference>
<gene>
    <name evidence="2" type="ORF">U27_02057</name>
</gene>
<dbReference type="Pfam" id="PF13649">
    <property type="entry name" value="Methyltransf_25"/>
    <property type="match status" value="1"/>
</dbReference>
<evidence type="ECO:0000313" key="2">
    <source>
        <dbReference type="EMBL" id="GAK55225.1"/>
    </source>
</evidence>
<dbReference type="STRING" id="1499967.U27_02057"/>
<dbReference type="SUPFAM" id="SSF53335">
    <property type="entry name" value="S-adenosyl-L-methionine-dependent methyltransferases"/>
    <property type="match status" value="1"/>
</dbReference>
<dbReference type="AlphaFoldDB" id="A0A0S6WAH7"/>
<dbReference type="InterPro" id="IPR041698">
    <property type="entry name" value="Methyltransf_25"/>
</dbReference>
<dbReference type="Gene3D" id="3.40.50.150">
    <property type="entry name" value="Vaccinia Virus protein VP39"/>
    <property type="match status" value="1"/>
</dbReference>
<dbReference type="HOGENOM" id="CLU_065741_0_0_0"/>
<dbReference type="EMBL" id="DF820463">
    <property type="protein sequence ID" value="GAK55225.1"/>
    <property type="molecule type" value="Genomic_DNA"/>
</dbReference>
<dbReference type="GO" id="GO:0032259">
    <property type="term" value="P:methylation"/>
    <property type="evidence" value="ECO:0007669"/>
    <property type="project" value="UniProtKB-KW"/>
</dbReference>
<organism evidence="2">
    <name type="scientific">Vecturithrix granuli</name>
    <dbReference type="NCBI Taxonomy" id="1499967"/>
    <lineage>
        <taxon>Bacteria</taxon>
        <taxon>Candidatus Moduliflexota</taxon>
        <taxon>Candidatus Vecturitrichia</taxon>
        <taxon>Candidatus Vecturitrichales</taxon>
        <taxon>Candidatus Vecturitrichaceae</taxon>
        <taxon>Candidatus Vecturithrix</taxon>
    </lineage>
</organism>
<accession>A0A0S6WAH7</accession>
<feature type="domain" description="Methyltransferase" evidence="1">
    <location>
        <begin position="77"/>
        <end position="169"/>
    </location>
</feature>
<evidence type="ECO:0000313" key="3">
    <source>
        <dbReference type="Proteomes" id="UP000030661"/>
    </source>
</evidence>
<reference evidence="2" key="1">
    <citation type="journal article" date="2015" name="PeerJ">
        <title>First genomic representation of candidate bacterial phylum KSB3 points to enhanced environmental sensing as a trigger of wastewater bulking.</title>
        <authorList>
            <person name="Sekiguchi Y."/>
            <person name="Ohashi A."/>
            <person name="Parks D.H."/>
            <person name="Yamauchi T."/>
            <person name="Tyson G.W."/>
            <person name="Hugenholtz P."/>
        </authorList>
    </citation>
    <scope>NUCLEOTIDE SEQUENCE [LARGE SCALE GENOMIC DNA]</scope>
</reference>
<dbReference type="CDD" id="cd02440">
    <property type="entry name" value="AdoMet_MTases"/>
    <property type="match status" value="1"/>
</dbReference>
<dbReference type="GO" id="GO:0008168">
    <property type="term" value="F:methyltransferase activity"/>
    <property type="evidence" value="ECO:0007669"/>
    <property type="project" value="UniProtKB-KW"/>
</dbReference>
<name>A0A0S6WAH7_VECG1</name>
<protein>
    <submittedName>
        <fullName evidence="2">Methyltransferase type 11</fullName>
    </submittedName>
</protein>
<keyword evidence="2" id="KW-0489">Methyltransferase</keyword>